<organism evidence="1 2">
    <name type="scientific">Streptococcus gallolyticus</name>
    <dbReference type="NCBI Taxonomy" id="315405"/>
    <lineage>
        <taxon>Bacteria</taxon>
        <taxon>Bacillati</taxon>
        <taxon>Bacillota</taxon>
        <taxon>Bacilli</taxon>
        <taxon>Lactobacillales</taxon>
        <taxon>Streptococcaceae</taxon>
        <taxon>Streptococcus</taxon>
    </lineage>
</organism>
<proteinExistence type="predicted"/>
<evidence type="ECO:0000313" key="1">
    <source>
        <dbReference type="EMBL" id="KXU07198.1"/>
    </source>
</evidence>
<accession>A0A139QXG8</accession>
<evidence type="ECO:0008006" key="3">
    <source>
        <dbReference type="Google" id="ProtNLM"/>
    </source>
</evidence>
<dbReference type="AlphaFoldDB" id="A0A139QXG8"/>
<sequence>MAKSIDTRRLSEAISVEKDNGTKVNYFLYPEFEIHQNVLPANTIQDWHKHQAIEEIIVPTKGNVTIQVLENNAIKTYTANCGEVLRVKQSIHRIIGDDKEETEFIFFRFVPTGNNQSDKIKNDKVDCEKLVREILEVRFKDAFGVFFYRCF</sequence>
<dbReference type="EMBL" id="LQXV01000226">
    <property type="protein sequence ID" value="KXU07198.1"/>
    <property type="molecule type" value="Genomic_DNA"/>
</dbReference>
<reference evidence="1 2" key="1">
    <citation type="submission" date="2016-01" db="EMBL/GenBank/DDBJ databases">
        <title>Highly variable Streptococcus oralis are common among viridans streptococci isolated from primates.</title>
        <authorList>
            <person name="Denapaite D."/>
            <person name="Rieger M."/>
            <person name="Koendgen S."/>
            <person name="Brueckner R."/>
            <person name="Ochigava I."/>
            <person name="Kappeler P."/>
            <person name="Maetz-Rensing K."/>
            <person name="Leendertz F."/>
            <person name="Hakenbeck R."/>
        </authorList>
    </citation>
    <scope>NUCLEOTIDE SEQUENCE [LARGE SCALE GENOMIC DNA]</scope>
    <source>
        <strain evidence="1 2">DD03</strain>
    </source>
</reference>
<dbReference type="InterPro" id="IPR011051">
    <property type="entry name" value="RmlC_Cupin_sf"/>
</dbReference>
<comment type="caution">
    <text evidence="1">The sequence shown here is derived from an EMBL/GenBank/DDBJ whole genome shotgun (WGS) entry which is preliminary data.</text>
</comment>
<dbReference type="InterPro" id="IPR014710">
    <property type="entry name" value="RmlC-like_jellyroll"/>
</dbReference>
<dbReference type="CDD" id="cd02208">
    <property type="entry name" value="cupin_RmlC-like"/>
    <property type="match status" value="1"/>
</dbReference>
<gene>
    <name evidence="1" type="ORF">SGADD03_01217</name>
</gene>
<evidence type="ECO:0000313" key="2">
    <source>
        <dbReference type="Proteomes" id="UP000071927"/>
    </source>
</evidence>
<dbReference type="PATRIC" id="fig|315405.12.peg.1439"/>
<name>A0A139QXG8_9STRE</name>
<dbReference type="RefSeq" id="WP_061459985.1">
    <property type="nucleotide sequence ID" value="NZ_KQ970572.1"/>
</dbReference>
<protein>
    <recommendedName>
        <fullName evidence="3">Cupin</fullName>
    </recommendedName>
</protein>
<dbReference type="Proteomes" id="UP000071927">
    <property type="component" value="Unassembled WGS sequence"/>
</dbReference>
<dbReference type="Gene3D" id="2.60.120.10">
    <property type="entry name" value="Jelly Rolls"/>
    <property type="match status" value="1"/>
</dbReference>
<dbReference type="SUPFAM" id="SSF51182">
    <property type="entry name" value="RmlC-like cupins"/>
    <property type="match status" value="1"/>
</dbReference>